<proteinExistence type="predicted"/>
<evidence type="ECO:0000256" key="1">
    <source>
        <dbReference type="SAM" id="SignalP"/>
    </source>
</evidence>
<organism evidence="2 3">
    <name type="scientific">Ceraceosorus bombacis</name>
    <dbReference type="NCBI Taxonomy" id="401625"/>
    <lineage>
        <taxon>Eukaryota</taxon>
        <taxon>Fungi</taxon>
        <taxon>Dikarya</taxon>
        <taxon>Basidiomycota</taxon>
        <taxon>Ustilaginomycotina</taxon>
        <taxon>Exobasidiomycetes</taxon>
        <taxon>Ceraceosorales</taxon>
        <taxon>Ceraceosoraceae</taxon>
        <taxon>Ceraceosorus</taxon>
    </lineage>
</organism>
<keyword evidence="3" id="KW-1185">Reference proteome</keyword>
<feature type="signal peptide" evidence="1">
    <location>
        <begin position="1"/>
        <end position="21"/>
    </location>
</feature>
<dbReference type="OrthoDB" id="10319936at2759"/>
<dbReference type="Proteomes" id="UP000054845">
    <property type="component" value="Unassembled WGS sequence"/>
</dbReference>
<reference evidence="2 3" key="1">
    <citation type="submission" date="2014-09" db="EMBL/GenBank/DDBJ databases">
        <authorList>
            <person name="Magalhaes I.L.F."/>
            <person name="Oliveira U."/>
            <person name="Santos F.R."/>
            <person name="Vidigal T.H.D.A."/>
            <person name="Brescovit A.D."/>
            <person name="Santos A.J."/>
        </authorList>
    </citation>
    <scope>NUCLEOTIDE SEQUENCE [LARGE SCALE GENOMIC DNA]</scope>
</reference>
<name>A0A0P1BLY5_9BASI</name>
<accession>A0A0P1BLY5</accession>
<feature type="chain" id="PRO_5006059667" evidence="1">
    <location>
        <begin position="22"/>
        <end position="99"/>
    </location>
</feature>
<sequence>MMKSILLSVLLLSVFVAQAAGQTKSKIKYYSVLRRPAGWTDGQVSNAWVPECKAIGGSTSGLQYGRVACFIGPGGADLGGRVISALQKKNPGEWQFGNA</sequence>
<dbReference type="AlphaFoldDB" id="A0A0P1BLY5"/>
<protein>
    <submittedName>
        <fullName evidence="2">Uncharacterized protein</fullName>
    </submittedName>
</protein>
<dbReference type="EMBL" id="CCYA01000265">
    <property type="protein sequence ID" value="CEH17821.1"/>
    <property type="molecule type" value="Genomic_DNA"/>
</dbReference>
<evidence type="ECO:0000313" key="3">
    <source>
        <dbReference type="Proteomes" id="UP000054845"/>
    </source>
</evidence>
<evidence type="ECO:0000313" key="2">
    <source>
        <dbReference type="EMBL" id="CEH17821.1"/>
    </source>
</evidence>
<keyword evidence="1" id="KW-0732">Signal</keyword>